<feature type="signal peptide" evidence="1">
    <location>
        <begin position="1"/>
        <end position="18"/>
    </location>
</feature>
<evidence type="ECO:0000313" key="3">
    <source>
        <dbReference type="Proteomes" id="UP000193061"/>
    </source>
</evidence>
<feature type="chain" id="PRO_5010883138" evidence="1">
    <location>
        <begin position="19"/>
        <end position="102"/>
    </location>
</feature>
<protein>
    <submittedName>
        <fullName evidence="2">Uncharacterized protein</fullName>
    </submittedName>
</protein>
<dbReference type="OrthoDB" id="7875126at2"/>
<proteinExistence type="predicted"/>
<dbReference type="RefSeq" id="WP_085803778.1">
    <property type="nucleotide sequence ID" value="NZ_FWFX01000001.1"/>
</dbReference>
<accession>A0A1X6Y8C1</accession>
<keyword evidence="1" id="KW-0732">Signal</keyword>
<reference evidence="2 3" key="1">
    <citation type="submission" date="2017-03" db="EMBL/GenBank/DDBJ databases">
        <authorList>
            <person name="Afonso C.L."/>
            <person name="Miller P.J."/>
            <person name="Scott M.A."/>
            <person name="Spackman E."/>
            <person name="Goraichik I."/>
            <person name="Dimitrov K.M."/>
            <person name="Suarez D.L."/>
            <person name="Swayne D.E."/>
        </authorList>
    </citation>
    <scope>NUCLEOTIDE SEQUENCE [LARGE SCALE GENOMIC DNA]</scope>
    <source>
        <strain evidence="2 3">CECT 7450</strain>
    </source>
</reference>
<dbReference type="Proteomes" id="UP000193061">
    <property type="component" value="Unassembled WGS sequence"/>
</dbReference>
<keyword evidence="3" id="KW-1185">Reference proteome</keyword>
<dbReference type="AlphaFoldDB" id="A0A1X6Y8C1"/>
<evidence type="ECO:0000256" key="1">
    <source>
        <dbReference type="SAM" id="SignalP"/>
    </source>
</evidence>
<sequence length="102" mass="11272">MRMMLLPAFALFALPVSAETADERAARCEVQAGIIATSVEERKAGTDADKIKKSLRKGKNKVEKKYVPSVPYLVDFVFTLPEDQLTDEAASQFQKSCGAFEQ</sequence>
<dbReference type="EMBL" id="FWFX01000001">
    <property type="protein sequence ID" value="SLN13906.1"/>
    <property type="molecule type" value="Genomic_DNA"/>
</dbReference>
<organism evidence="2 3">
    <name type="scientific">Roseovarius albus</name>
    <dbReference type="NCBI Taxonomy" id="1247867"/>
    <lineage>
        <taxon>Bacteria</taxon>
        <taxon>Pseudomonadati</taxon>
        <taxon>Pseudomonadota</taxon>
        <taxon>Alphaproteobacteria</taxon>
        <taxon>Rhodobacterales</taxon>
        <taxon>Roseobacteraceae</taxon>
        <taxon>Roseovarius</taxon>
    </lineage>
</organism>
<name>A0A1X6Y8C1_9RHOB</name>
<evidence type="ECO:0000313" key="2">
    <source>
        <dbReference type="EMBL" id="SLN13906.1"/>
    </source>
</evidence>
<gene>
    <name evidence="2" type="ORF">ROA7450_00231</name>
</gene>